<keyword evidence="1" id="KW-0472">Membrane</keyword>
<proteinExistence type="predicted"/>
<sequence length="242" mass="28286">MRPKTVFRKVESKNVPYLQLWIMSTIISIFFVALIYTLLMIFYMNLLISLSADRILLFTILLLILINTLICEGKKFYLKKSKKEYDKVIIDHNGITFLNTYNQTIIAKILWKNIQPRENEKFDIDFYTRIKIGGAPRIIDYFFWNLKESNDSKIPLWSPNKFALMFKKFTNYADLLKAFFSGISLFRADITVNPGVYGMYRLNPASFDIDNEGIKKENRTVLLLIVSSIIITLIIICSIVFL</sequence>
<reference evidence="3" key="1">
    <citation type="submission" date="2016-10" db="EMBL/GenBank/DDBJ databases">
        <authorList>
            <person name="Varghese N."/>
            <person name="Submissions S."/>
        </authorList>
    </citation>
    <scope>NUCLEOTIDE SEQUENCE [LARGE SCALE GENOMIC DNA]</scope>
    <source>
        <strain evidence="3">CGMCC 1.10370</strain>
    </source>
</reference>
<name>A0A1I1RX72_9FLAO</name>
<dbReference type="STRING" id="739143.SAMN05216297_107203"/>
<keyword evidence="1" id="KW-1133">Transmembrane helix</keyword>
<evidence type="ECO:0000313" key="2">
    <source>
        <dbReference type="EMBL" id="SFD38855.1"/>
    </source>
</evidence>
<organism evidence="2 3">
    <name type="scientific">Flavobacterium phragmitis</name>
    <dbReference type="NCBI Taxonomy" id="739143"/>
    <lineage>
        <taxon>Bacteria</taxon>
        <taxon>Pseudomonadati</taxon>
        <taxon>Bacteroidota</taxon>
        <taxon>Flavobacteriia</taxon>
        <taxon>Flavobacteriales</taxon>
        <taxon>Flavobacteriaceae</taxon>
        <taxon>Flavobacterium</taxon>
    </lineage>
</organism>
<evidence type="ECO:0000313" key="3">
    <source>
        <dbReference type="Proteomes" id="UP000199672"/>
    </source>
</evidence>
<evidence type="ECO:0000256" key="1">
    <source>
        <dbReference type="SAM" id="Phobius"/>
    </source>
</evidence>
<dbReference type="EMBL" id="FOMH01000007">
    <property type="protein sequence ID" value="SFD38855.1"/>
    <property type="molecule type" value="Genomic_DNA"/>
</dbReference>
<gene>
    <name evidence="2" type="ORF">SAMN05216297_107203</name>
</gene>
<dbReference type="Proteomes" id="UP000199672">
    <property type="component" value="Unassembled WGS sequence"/>
</dbReference>
<dbReference type="AlphaFoldDB" id="A0A1I1RX72"/>
<feature type="transmembrane region" description="Helical" evidence="1">
    <location>
        <begin position="20"/>
        <end position="43"/>
    </location>
</feature>
<dbReference type="RefSeq" id="WP_091494623.1">
    <property type="nucleotide sequence ID" value="NZ_FOMH01000007.1"/>
</dbReference>
<feature type="transmembrane region" description="Helical" evidence="1">
    <location>
        <begin position="221"/>
        <end position="241"/>
    </location>
</feature>
<dbReference type="OrthoDB" id="1356518at2"/>
<feature type="transmembrane region" description="Helical" evidence="1">
    <location>
        <begin position="55"/>
        <end position="73"/>
    </location>
</feature>
<accession>A0A1I1RX72</accession>
<keyword evidence="1" id="KW-0812">Transmembrane</keyword>
<protein>
    <submittedName>
        <fullName evidence="2">Uncharacterized protein</fullName>
    </submittedName>
</protein>
<keyword evidence="3" id="KW-1185">Reference proteome</keyword>